<feature type="domain" description="Outer membrane protein beta-barrel" evidence="2">
    <location>
        <begin position="304"/>
        <end position="683"/>
    </location>
</feature>
<dbReference type="InterPro" id="IPR041700">
    <property type="entry name" value="OMP_b-brl_3"/>
</dbReference>
<accession>A0A174IEA2</accession>
<feature type="chain" id="PRO_5041524968" evidence="1">
    <location>
        <begin position="21"/>
        <end position="702"/>
    </location>
</feature>
<dbReference type="EMBL" id="CP083681">
    <property type="protein sequence ID" value="UYU70869.1"/>
    <property type="molecule type" value="Genomic_DNA"/>
</dbReference>
<evidence type="ECO:0000256" key="1">
    <source>
        <dbReference type="SAM" id="SignalP"/>
    </source>
</evidence>
<evidence type="ECO:0000259" key="2">
    <source>
        <dbReference type="Pfam" id="PF14905"/>
    </source>
</evidence>
<reference evidence="3 5" key="1">
    <citation type="submission" date="2015-09" db="EMBL/GenBank/DDBJ databases">
        <authorList>
            <consortium name="Pathogen Informatics"/>
        </authorList>
    </citation>
    <scope>NUCLEOTIDE SEQUENCE [LARGE SCALE GENOMIC DNA]</scope>
    <source>
        <strain evidence="3 5">2789STDY5834899</strain>
    </source>
</reference>
<name>A0A174IEA2_BACT4</name>
<dbReference type="AlphaFoldDB" id="A0A174IEA2"/>
<evidence type="ECO:0000313" key="4">
    <source>
        <dbReference type="EMBL" id="UYU70869.1"/>
    </source>
</evidence>
<keyword evidence="1" id="KW-0732">Signal</keyword>
<evidence type="ECO:0000313" key="3">
    <source>
        <dbReference type="EMBL" id="CUO83279.1"/>
    </source>
</evidence>
<feature type="signal peptide" evidence="1">
    <location>
        <begin position="1"/>
        <end position="20"/>
    </location>
</feature>
<evidence type="ECO:0000313" key="5">
    <source>
        <dbReference type="Proteomes" id="UP000095576"/>
    </source>
</evidence>
<proteinExistence type="predicted"/>
<dbReference type="EMBL" id="CZAP01000001">
    <property type="protein sequence ID" value="CUO83279.1"/>
    <property type="molecule type" value="Genomic_DNA"/>
</dbReference>
<dbReference type="Proteomes" id="UP001156216">
    <property type="component" value="Chromosome"/>
</dbReference>
<dbReference type="SUPFAM" id="SSF56935">
    <property type="entry name" value="Porins"/>
    <property type="match status" value="1"/>
</dbReference>
<sequence length="702" mass="80184">MKRTYLLLLLLFMYWMYASAQQVQTAQEPADSVKNVAYIDSLYRELPEVMITGERPVVKAEQGKLVYDVPRLVGSLPVDNAYDAVKNLPGVVSMNDALTLGGQPVTVVINGKVTTLSVEQLSNLLKSMPVSRIEKAEVMYSAPARYQVRGPMINLILTSGMGKEPSLQGELYTAYSQLHYESLAERASLLYSGRKFSADLLYSYSYSRERRETDKEALHTLADGSVHPMNMYDITTSRHNNHQIRLGMDYAFTDKHLLSLVYTTAFTDVKPYATVTGAQNSVTDSHSEGQLHNAKLDYQTPFGLKAGAEFTYYHAPGSQLLYSTLGEETLNFLSKDNQRINQWRFYAGQEHTLGADWGLNYGVAYTTALDNSYQMYFDPETETLLPDNNMQSRRREQTLNFYAGLSKSFGEKLSADVSLAAEQYHTDMWNEWSLYPVANLTYLPAPGHILQFSLSSDKEYPEYWSMQNSTSYMGAYSEIQGNPFLKPATNYEANISYILKGKYVLTAYYSRTKNKEMQTLYQSPERLVEIYKCFNFDFSEQAGLVMVVPFKVKKWLDSRITAIGFRYRQKDSDFWDIPFDRKLYTFVLTMNNTFTLSTKPDLKFTLSGFYQNKAIQGIFDLPRSGNLDAALRYTFAKGKAQLTLKCDDIFNTSTISTNVRFGQQNVKNHYMKTTRAFGISFNYKFGGYKEKKREEVDTSRFK</sequence>
<protein>
    <submittedName>
        <fullName evidence="4">Outer membrane beta-barrel family protein</fullName>
    </submittedName>
    <submittedName>
        <fullName evidence="3">Outer membrane insertion C-terminal signal protein</fullName>
    </submittedName>
</protein>
<organism evidence="3 5">
    <name type="scientific">Bacteroides thetaiotaomicron</name>
    <dbReference type="NCBI Taxonomy" id="818"/>
    <lineage>
        <taxon>Bacteria</taxon>
        <taxon>Pseudomonadati</taxon>
        <taxon>Bacteroidota</taxon>
        <taxon>Bacteroidia</taxon>
        <taxon>Bacteroidales</taxon>
        <taxon>Bacteroidaceae</taxon>
        <taxon>Bacteroides</taxon>
    </lineage>
</organism>
<gene>
    <name evidence="3" type="ORF">ERS852511_00251</name>
    <name evidence="4" type="ORF">KQP59_21740</name>
</gene>
<dbReference type="Pfam" id="PF14905">
    <property type="entry name" value="OMP_b-brl_3"/>
    <property type="match status" value="1"/>
</dbReference>
<dbReference type="Proteomes" id="UP000095576">
    <property type="component" value="Unassembled WGS sequence"/>
</dbReference>
<dbReference type="RefSeq" id="WP_016267448.1">
    <property type="nucleotide sequence ID" value="NZ_CP081898.1"/>
</dbReference>
<reference evidence="4" key="2">
    <citation type="submission" date="2021-06" db="EMBL/GenBank/DDBJ databases">
        <title>Interrogation of the integrated mobile genetic elements in gut-associated Bacteroides with a consensus prediction approach.</title>
        <authorList>
            <person name="Campbell D.E."/>
            <person name="Leigh J.R."/>
            <person name="Kim T."/>
            <person name="England W."/>
            <person name="Whitaker R.J."/>
            <person name="Degnan P.H."/>
        </authorList>
    </citation>
    <scope>NUCLEOTIDE SEQUENCE</scope>
    <source>
        <strain evidence="4">VPI-BTDOT2</strain>
    </source>
</reference>